<dbReference type="Gene3D" id="3.60.21.10">
    <property type="match status" value="1"/>
</dbReference>
<evidence type="ECO:0000256" key="2">
    <source>
        <dbReference type="ARBA" id="ARBA00022801"/>
    </source>
</evidence>
<dbReference type="SUPFAM" id="SSF56300">
    <property type="entry name" value="Metallo-dependent phosphatases"/>
    <property type="match status" value="1"/>
</dbReference>
<evidence type="ECO:0000256" key="3">
    <source>
        <dbReference type="ARBA" id="ARBA00023004"/>
    </source>
</evidence>
<keyword evidence="2" id="KW-0378">Hydrolase</keyword>
<dbReference type="PANTHER" id="PTHR42988">
    <property type="entry name" value="PHOSPHOHYDROLASE"/>
    <property type="match status" value="1"/>
</dbReference>
<evidence type="ECO:0000256" key="1">
    <source>
        <dbReference type="ARBA" id="ARBA00022723"/>
    </source>
</evidence>
<dbReference type="GO" id="GO:0046872">
    <property type="term" value="F:metal ion binding"/>
    <property type="evidence" value="ECO:0007669"/>
    <property type="project" value="UniProtKB-KW"/>
</dbReference>
<dbReference type="InterPro" id="IPR004843">
    <property type="entry name" value="Calcineurin-like_PHP"/>
</dbReference>
<dbReference type="InterPro" id="IPR050884">
    <property type="entry name" value="CNP_phosphodiesterase-III"/>
</dbReference>
<protein>
    <submittedName>
        <fullName evidence="6">Metallophosphoesterase</fullName>
    </submittedName>
</protein>
<dbReference type="GO" id="GO:0016787">
    <property type="term" value="F:hydrolase activity"/>
    <property type="evidence" value="ECO:0007669"/>
    <property type="project" value="UniProtKB-KW"/>
</dbReference>
<reference evidence="6" key="1">
    <citation type="submission" date="2006-09" db="EMBL/GenBank/DDBJ databases">
        <title>Complete sequence of Rhodopseudomonas palustris BisA53.</title>
        <authorList>
            <consortium name="US DOE Joint Genome Institute"/>
            <person name="Copeland A."/>
            <person name="Lucas S."/>
            <person name="Lapidus A."/>
            <person name="Barry K."/>
            <person name="Detter J.C."/>
            <person name="Glavina del Rio T."/>
            <person name="Hammon N."/>
            <person name="Israni S."/>
            <person name="Dalin E."/>
            <person name="Tice H."/>
            <person name="Pitluck S."/>
            <person name="Chain P."/>
            <person name="Malfatti S."/>
            <person name="Shin M."/>
            <person name="Vergez L."/>
            <person name="Schmutz J."/>
            <person name="Larimer F."/>
            <person name="Land M."/>
            <person name="Hauser L."/>
            <person name="Pelletier D.A."/>
            <person name="Kyrpides N."/>
            <person name="Kim E."/>
            <person name="Harwood C.S."/>
            <person name="Oda Y."/>
            <person name="Richardson P."/>
        </authorList>
    </citation>
    <scope>NUCLEOTIDE SEQUENCE [LARGE SCALE GENOMIC DNA]</scope>
    <source>
        <strain evidence="6">BisA53</strain>
    </source>
</reference>
<dbReference type="Pfam" id="PF00149">
    <property type="entry name" value="Metallophos"/>
    <property type="match status" value="1"/>
</dbReference>
<dbReference type="InterPro" id="IPR029052">
    <property type="entry name" value="Metallo-depent_PP-like"/>
</dbReference>
<sequence length="299" mass="32608">MTAFTLAHLSDVHLPPLPAVRPLELANKRVLGYLNWKKNRHTIHRREVLDSLVADMLAQAPDQIAVTGDLVNLALEQEFSPVAAWLDSVGPPDRVTVVPGNHDAYVRSTQHRFAETLHPFLRGDDAGEGVVRFPFLRRRGPLALIGLSSAVPTAPLMAVGRLGEAQLAALEQLLAQLAGEDSFRVLLVHHPLTSRSRQKWLADAPELLALLRRCGVHLVLHGHDHVHATVWVEGPTAPIPVIGVPSASAMASGHHPGAGYNLFSVHRDNDAWRCTHTIRGFGESGGMSELDRVDLTPPR</sequence>
<keyword evidence="1" id="KW-0479">Metal-binding</keyword>
<feature type="domain" description="Calcineurin-like phosphoesterase" evidence="5">
    <location>
        <begin position="5"/>
        <end position="226"/>
    </location>
</feature>
<dbReference type="EMBL" id="CP000463">
    <property type="protein sequence ID" value="ABJ05350.1"/>
    <property type="molecule type" value="Genomic_DNA"/>
</dbReference>
<comment type="similarity">
    <text evidence="4">Belongs to the cyclic nucleotide phosphodiesterase class-III family.</text>
</comment>
<dbReference type="eggNOG" id="COG1409">
    <property type="taxonomic scope" value="Bacteria"/>
</dbReference>
<evidence type="ECO:0000259" key="5">
    <source>
        <dbReference type="Pfam" id="PF00149"/>
    </source>
</evidence>
<evidence type="ECO:0000256" key="4">
    <source>
        <dbReference type="ARBA" id="ARBA00025742"/>
    </source>
</evidence>
<gene>
    <name evidence="6" type="ordered locus">RPE_1398</name>
</gene>
<accession>Q07RT4</accession>
<organism evidence="6">
    <name type="scientific">Rhodopseudomonas palustris (strain BisA53)</name>
    <dbReference type="NCBI Taxonomy" id="316055"/>
    <lineage>
        <taxon>Bacteria</taxon>
        <taxon>Pseudomonadati</taxon>
        <taxon>Pseudomonadota</taxon>
        <taxon>Alphaproteobacteria</taxon>
        <taxon>Hyphomicrobiales</taxon>
        <taxon>Nitrobacteraceae</taxon>
        <taxon>Rhodopseudomonas</taxon>
    </lineage>
</organism>
<keyword evidence="3" id="KW-0408">Iron</keyword>
<name>Q07RT4_RHOP5</name>
<dbReference type="AlphaFoldDB" id="Q07RT4"/>
<dbReference type="HOGENOM" id="CLU_052611_0_0_5"/>
<dbReference type="KEGG" id="rpe:RPE_1398"/>
<dbReference type="STRING" id="316055.RPE_1398"/>
<evidence type="ECO:0000313" key="6">
    <source>
        <dbReference type="EMBL" id="ABJ05350.1"/>
    </source>
</evidence>
<dbReference type="OrthoDB" id="9794568at2"/>
<dbReference type="PANTHER" id="PTHR42988:SF2">
    <property type="entry name" value="CYCLIC NUCLEOTIDE PHOSPHODIESTERASE CBUA0032-RELATED"/>
    <property type="match status" value="1"/>
</dbReference>
<proteinExistence type="inferred from homology"/>